<dbReference type="VEuPathDB" id="MicrosporidiaDB:NEDG_01778"/>
<evidence type="ECO:0000313" key="2">
    <source>
        <dbReference type="EMBL" id="OAG31300.1"/>
    </source>
</evidence>
<gene>
    <name evidence="2" type="ORF">NEDG_01778</name>
</gene>
<feature type="signal peptide" evidence="1">
    <location>
        <begin position="1"/>
        <end position="22"/>
    </location>
</feature>
<proteinExistence type="predicted"/>
<comment type="caution">
    <text evidence="2">The sequence shown here is derived from an EMBL/GenBank/DDBJ whole genome shotgun (WGS) entry which is preliminary data.</text>
</comment>
<protein>
    <submittedName>
        <fullName evidence="2">Uncharacterized protein</fullName>
    </submittedName>
</protein>
<dbReference type="RefSeq" id="XP_067544996.1">
    <property type="nucleotide sequence ID" value="XM_067689196.1"/>
</dbReference>
<keyword evidence="3" id="KW-1185">Reference proteome</keyword>
<evidence type="ECO:0000256" key="1">
    <source>
        <dbReference type="SAM" id="SignalP"/>
    </source>
</evidence>
<keyword evidence="1" id="KW-0732">Signal</keyword>
<evidence type="ECO:0000313" key="3">
    <source>
        <dbReference type="Proteomes" id="UP000185944"/>
    </source>
</evidence>
<sequence>MENLKNLIPAGIILLCMALAHCMLDECLDTPLHSSCGSLLGEEVASYLGGIAENLPELLPRTDHTDSTIVLFEKFANAHLLTQTNPAQIEKVQSGKMEIGLSGMNMNNIPETIEPGLVFKELRISGARMDDYNPYIKEIVEKFLRALEHVWVERLRLLWFDIQTEVLTPTAQGISLVVTNELYLYSPSPPFLVWFCDTVDLSASEEGIRLILAWCDTTSIKCLDNLGIQNLFALCVDDLPLLRQIDCRFPNTSSTGCELSLLDLPNLLSVSKDVANSMAEKEWNHLSVDMPIWNSACCLAEKCIGVSESLSLVVTSLKDLDVNVCGRGWAQEGIRAERIVIYNNTKETFLTRAFINAAMDWLRTNASGVLYADIDSHNKENDPEVEAFIASAPIEACGLPNLQTLMISGIGIPFSVAADQE</sequence>
<organism evidence="2 3">
    <name type="scientific">Nematocida displodere</name>
    <dbReference type="NCBI Taxonomy" id="1805483"/>
    <lineage>
        <taxon>Eukaryota</taxon>
        <taxon>Fungi</taxon>
        <taxon>Fungi incertae sedis</taxon>
        <taxon>Microsporidia</taxon>
        <taxon>Nematocida</taxon>
    </lineage>
</organism>
<dbReference type="AlphaFoldDB" id="A0A177EIS0"/>
<feature type="chain" id="PRO_5008060443" evidence="1">
    <location>
        <begin position="23"/>
        <end position="421"/>
    </location>
</feature>
<reference evidence="2 3" key="1">
    <citation type="submission" date="2016-02" db="EMBL/GenBank/DDBJ databases">
        <title>Discovery of a natural microsporidian pathogen with a broad tissue tropism in Caenorhabditis elegans.</title>
        <authorList>
            <person name="Luallen R.J."/>
            <person name="Reinke A.W."/>
            <person name="Tong L."/>
            <person name="Botts M.R."/>
            <person name="Felix M.-A."/>
            <person name="Troemel E.R."/>
        </authorList>
    </citation>
    <scope>NUCLEOTIDE SEQUENCE [LARGE SCALE GENOMIC DNA]</scope>
    <source>
        <strain evidence="2 3">JUm2807</strain>
    </source>
</reference>
<accession>A0A177EIS0</accession>
<dbReference type="Proteomes" id="UP000185944">
    <property type="component" value="Unassembled WGS sequence"/>
</dbReference>
<dbReference type="EMBL" id="LTDL01000019">
    <property type="protein sequence ID" value="OAG31300.1"/>
    <property type="molecule type" value="Genomic_DNA"/>
</dbReference>
<dbReference type="GeneID" id="93648128"/>
<name>A0A177EIS0_9MICR</name>